<proteinExistence type="predicted"/>
<reference evidence="1" key="1">
    <citation type="journal article" date="2020" name="Nature">
        <title>Giant virus diversity and host interactions through global metagenomics.</title>
        <authorList>
            <person name="Schulz F."/>
            <person name="Roux S."/>
            <person name="Paez-Espino D."/>
            <person name="Jungbluth S."/>
            <person name="Walsh D.A."/>
            <person name="Denef V.J."/>
            <person name="McMahon K.D."/>
            <person name="Konstantinidis K.T."/>
            <person name="Eloe-Fadrosh E.A."/>
            <person name="Kyrpides N.C."/>
            <person name="Woyke T."/>
        </authorList>
    </citation>
    <scope>NUCLEOTIDE SEQUENCE</scope>
    <source>
        <strain evidence="1">GVMAG-M-3300010158-55</strain>
    </source>
</reference>
<name>A0A6C0B9G5_9ZZZZ</name>
<sequence>MNDNEKYQLQQMIEQNKVIDNTNVLRELKHSSEISKCVLKMLELKNSHHELLQTNKPKFEELVLKECSFLFFNYMQLYNTILKENLDMDIMNSLLTTLRKIENGECDQHEGSYEVGKLLKTIYIDGTLKDIQKHDEENKIIFKQPKTIQWSEYKKNM</sequence>
<evidence type="ECO:0000313" key="1">
    <source>
        <dbReference type="EMBL" id="QHS88444.1"/>
    </source>
</evidence>
<accession>A0A6C0B9G5</accession>
<dbReference type="AlphaFoldDB" id="A0A6C0B9G5"/>
<protein>
    <submittedName>
        <fullName evidence="1">Uncharacterized protein</fullName>
    </submittedName>
</protein>
<organism evidence="1">
    <name type="scientific">viral metagenome</name>
    <dbReference type="NCBI Taxonomy" id="1070528"/>
    <lineage>
        <taxon>unclassified sequences</taxon>
        <taxon>metagenomes</taxon>
        <taxon>organismal metagenomes</taxon>
    </lineage>
</organism>
<dbReference type="EMBL" id="MN739096">
    <property type="protein sequence ID" value="QHS88444.1"/>
    <property type="molecule type" value="Genomic_DNA"/>
</dbReference>